<comment type="caution">
    <text evidence="1">The sequence shown here is derived from an EMBL/GenBank/DDBJ whole genome shotgun (WGS) entry which is preliminary data.</text>
</comment>
<organism evidence="1 2">
    <name type="scientific">Sordaria brevicollis</name>
    <dbReference type="NCBI Taxonomy" id="83679"/>
    <lineage>
        <taxon>Eukaryota</taxon>
        <taxon>Fungi</taxon>
        <taxon>Dikarya</taxon>
        <taxon>Ascomycota</taxon>
        <taxon>Pezizomycotina</taxon>
        <taxon>Sordariomycetes</taxon>
        <taxon>Sordariomycetidae</taxon>
        <taxon>Sordariales</taxon>
        <taxon>Sordariaceae</taxon>
        <taxon>Sordaria</taxon>
    </lineage>
</organism>
<proteinExistence type="predicted"/>
<evidence type="ECO:0000313" key="1">
    <source>
        <dbReference type="EMBL" id="KAK3400814.1"/>
    </source>
</evidence>
<gene>
    <name evidence="1" type="ORF">B0T20DRAFT_348026</name>
</gene>
<name>A0AAE0PJ69_SORBR</name>
<evidence type="ECO:0000313" key="2">
    <source>
        <dbReference type="Proteomes" id="UP001281003"/>
    </source>
</evidence>
<keyword evidence="2" id="KW-1185">Reference proteome</keyword>
<dbReference type="Proteomes" id="UP001281003">
    <property type="component" value="Unassembled WGS sequence"/>
</dbReference>
<accession>A0AAE0PJ69</accession>
<protein>
    <submittedName>
        <fullName evidence="1">Uncharacterized protein</fullName>
    </submittedName>
</protein>
<dbReference type="AlphaFoldDB" id="A0AAE0PJ69"/>
<sequence length="558" mass="61711">MEAMASTEADSRMKDFDLQGIHQIIAISQDEINSHLSSRFHPEVQDELLSINHEVRDSGIQFSAKIGPPTVEVCTDNTTDTTSSWFYLDVERGYFKRVSTTGPGEQVLLKGLRIQFRVNYGEGMMHDLLDPNDPHAQQRQESLQPGRYSLSRVLLALASARCSDIIQLQLAPSPGAANRVGSIPLSLEEYLKQTWMTQLKELPHALTLGYTIQQEEPNPTTAPTVPPTAVRVQNYRYQHCRDIPEEANETPAPAGSRNALLFLEMTGGESFPRAGFTEQGNILTGDMPAALALSRTHFLREYIAGGVFSDVHVFFLELLNDLMKIVGGQRNKEWVLTDQPKEEVLPNATWTINDSEAKLSWRGGESFRGLYLSMWKTSSLDVHFTTSPRTNKIILTSKMKLESGSTTSSSHGPLINAKSGEAQLTLEFTMLVAEDGALIVRGPEEKTDSVSATDTLDSNLISLLTQLFGSDSHGDAVKSELQDALREKHIGNAIAAHIKQKKRVVLPGSGTFSFRDPVFSDKGDLHVTLGLLVRPIKRLGSDPYAHLELYDPTGMYFG</sequence>
<dbReference type="EMBL" id="JAUTDP010000003">
    <property type="protein sequence ID" value="KAK3400814.1"/>
    <property type="molecule type" value="Genomic_DNA"/>
</dbReference>
<reference evidence="1" key="1">
    <citation type="journal article" date="2023" name="Mol. Phylogenet. Evol.">
        <title>Genome-scale phylogeny and comparative genomics of the fungal order Sordariales.</title>
        <authorList>
            <person name="Hensen N."/>
            <person name="Bonometti L."/>
            <person name="Westerberg I."/>
            <person name="Brannstrom I.O."/>
            <person name="Guillou S."/>
            <person name="Cros-Aarteil S."/>
            <person name="Calhoun S."/>
            <person name="Haridas S."/>
            <person name="Kuo A."/>
            <person name="Mondo S."/>
            <person name="Pangilinan J."/>
            <person name="Riley R."/>
            <person name="LaButti K."/>
            <person name="Andreopoulos B."/>
            <person name="Lipzen A."/>
            <person name="Chen C."/>
            <person name="Yan M."/>
            <person name="Daum C."/>
            <person name="Ng V."/>
            <person name="Clum A."/>
            <person name="Steindorff A."/>
            <person name="Ohm R.A."/>
            <person name="Martin F."/>
            <person name="Silar P."/>
            <person name="Natvig D.O."/>
            <person name="Lalanne C."/>
            <person name="Gautier V."/>
            <person name="Ament-Velasquez S.L."/>
            <person name="Kruys A."/>
            <person name="Hutchinson M.I."/>
            <person name="Powell A.J."/>
            <person name="Barry K."/>
            <person name="Miller A.N."/>
            <person name="Grigoriev I.V."/>
            <person name="Debuchy R."/>
            <person name="Gladieux P."/>
            <person name="Hiltunen Thoren M."/>
            <person name="Johannesson H."/>
        </authorList>
    </citation>
    <scope>NUCLEOTIDE SEQUENCE</scope>
    <source>
        <strain evidence="1">FGSC 1904</strain>
    </source>
</reference>
<reference evidence="1" key="2">
    <citation type="submission" date="2023-07" db="EMBL/GenBank/DDBJ databases">
        <authorList>
            <consortium name="Lawrence Berkeley National Laboratory"/>
            <person name="Haridas S."/>
            <person name="Hensen N."/>
            <person name="Bonometti L."/>
            <person name="Westerberg I."/>
            <person name="Brannstrom I.O."/>
            <person name="Guillou S."/>
            <person name="Cros-Aarteil S."/>
            <person name="Calhoun S."/>
            <person name="Kuo A."/>
            <person name="Mondo S."/>
            <person name="Pangilinan J."/>
            <person name="Riley R."/>
            <person name="LaButti K."/>
            <person name="Andreopoulos B."/>
            <person name="Lipzen A."/>
            <person name="Chen C."/>
            <person name="Yanf M."/>
            <person name="Daum C."/>
            <person name="Ng V."/>
            <person name="Clum A."/>
            <person name="Steindorff A."/>
            <person name="Ohm R."/>
            <person name="Martin F."/>
            <person name="Silar P."/>
            <person name="Natvig D."/>
            <person name="Lalanne C."/>
            <person name="Gautier V."/>
            <person name="Ament-velasquez S.L."/>
            <person name="Kruys A."/>
            <person name="Hutchinson M.I."/>
            <person name="Powell A.J."/>
            <person name="Barry K."/>
            <person name="Miller A.N."/>
            <person name="Grigoriev I.V."/>
            <person name="Debuchy R."/>
            <person name="Gladieux P."/>
            <person name="Thoren M.H."/>
            <person name="Johannesson H."/>
        </authorList>
    </citation>
    <scope>NUCLEOTIDE SEQUENCE</scope>
    <source>
        <strain evidence="1">FGSC 1904</strain>
    </source>
</reference>